<name>A0A0A9ENK6_ARUDO</name>
<organism evidence="1">
    <name type="scientific">Arundo donax</name>
    <name type="common">Giant reed</name>
    <name type="synonym">Donax arundinaceus</name>
    <dbReference type="NCBI Taxonomy" id="35708"/>
    <lineage>
        <taxon>Eukaryota</taxon>
        <taxon>Viridiplantae</taxon>
        <taxon>Streptophyta</taxon>
        <taxon>Embryophyta</taxon>
        <taxon>Tracheophyta</taxon>
        <taxon>Spermatophyta</taxon>
        <taxon>Magnoliopsida</taxon>
        <taxon>Liliopsida</taxon>
        <taxon>Poales</taxon>
        <taxon>Poaceae</taxon>
        <taxon>PACMAD clade</taxon>
        <taxon>Arundinoideae</taxon>
        <taxon>Arundineae</taxon>
        <taxon>Arundo</taxon>
    </lineage>
</organism>
<accession>A0A0A9ENK6</accession>
<reference evidence="1" key="2">
    <citation type="journal article" date="2015" name="Data Brief">
        <title>Shoot transcriptome of the giant reed, Arundo donax.</title>
        <authorList>
            <person name="Barrero R.A."/>
            <person name="Guerrero F.D."/>
            <person name="Moolhuijzen P."/>
            <person name="Goolsby J.A."/>
            <person name="Tidwell J."/>
            <person name="Bellgard S.E."/>
            <person name="Bellgard M.I."/>
        </authorList>
    </citation>
    <scope>NUCLEOTIDE SEQUENCE</scope>
    <source>
        <tissue evidence="1">Shoot tissue taken approximately 20 cm above the soil surface</tissue>
    </source>
</reference>
<evidence type="ECO:0000313" key="1">
    <source>
        <dbReference type="EMBL" id="JAE01677.1"/>
    </source>
</evidence>
<dbReference type="AlphaFoldDB" id="A0A0A9ENK6"/>
<proteinExistence type="predicted"/>
<protein>
    <submittedName>
        <fullName evidence="1">Uncharacterized protein</fullName>
    </submittedName>
</protein>
<sequence length="89" mass="9274">MSPPSAPPCTAPTAVATAASTWVGCFASHARRPASSDRTRSPHSASELAMPTALAAACDEADEEAITTSGRRFCPAPSIRVRSMVFRRG</sequence>
<reference evidence="1" key="1">
    <citation type="submission" date="2014-09" db="EMBL/GenBank/DDBJ databases">
        <authorList>
            <person name="Magalhaes I.L.F."/>
            <person name="Oliveira U."/>
            <person name="Santos F.R."/>
            <person name="Vidigal T.H.D.A."/>
            <person name="Brescovit A.D."/>
            <person name="Santos A.J."/>
        </authorList>
    </citation>
    <scope>NUCLEOTIDE SEQUENCE</scope>
    <source>
        <tissue evidence="1">Shoot tissue taken approximately 20 cm above the soil surface</tissue>
    </source>
</reference>
<dbReference type="EMBL" id="GBRH01196219">
    <property type="protein sequence ID" value="JAE01677.1"/>
    <property type="molecule type" value="Transcribed_RNA"/>
</dbReference>